<name>A0A2U8FIX8_9PAST</name>
<dbReference type="NCBIfam" id="TIGR00125">
    <property type="entry name" value="cyt_tran_rel"/>
    <property type="match status" value="1"/>
</dbReference>
<dbReference type="SUPFAM" id="SSF52374">
    <property type="entry name" value="Nucleotidylyl transferase"/>
    <property type="match status" value="1"/>
</dbReference>
<feature type="binding site" evidence="1">
    <location>
        <begin position="180"/>
        <end position="182"/>
    </location>
    <ligand>
        <name>NAD(+)</name>
        <dbReference type="ChEBI" id="CHEBI:57540"/>
        <label>1</label>
    </ligand>
</feature>
<dbReference type="PANTHER" id="PTHR37512:SF1">
    <property type="entry name" value="NADR_TTD14 AAA DOMAIN-CONTAINING PROTEIN"/>
    <property type="match status" value="1"/>
</dbReference>
<feature type="binding site" evidence="1">
    <location>
        <begin position="147"/>
        <end position="160"/>
    </location>
    <ligand>
        <name>NAD(+)</name>
        <dbReference type="ChEBI" id="CHEBI:57540"/>
        <label>1</label>
    </ligand>
</feature>
<dbReference type="CDD" id="cd00093">
    <property type="entry name" value="HTH_XRE"/>
    <property type="match status" value="1"/>
</dbReference>
<dbReference type="InterPro" id="IPR016429">
    <property type="entry name" value="NAD_NadR"/>
</dbReference>
<feature type="binding site" evidence="1">
    <location>
        <position position="106"/>
    </location>
    <ligand>
        <name>NAD(+)</name>
        <dbReference type="ChEBI" id="CHEBI:57540"/>
        <label>1</label>
    </ligand>
</feature>
<sequence>MTTTTHFAYLQTKRKQLKMKVNDVCNQAGVTRAYFNQLVSGKIKNPSAAKLKALHQVLNIVEDKNQRIGVIFGKFYPIHTGHINMIYEAFSKVDVLHVVVCTDTERDLQLFKESKMKRMPTNEDRLRWMQQIFKYQQKHILIHHLSEDGIPSYPNGWEGWANRVKELFVEKNIQPTIVFSSEVQDKEPYEKYLNLEVHLVDPDRQHFNVSATKIRNNPFQYWRFIPKEVRPFFVKTIAILGGESSGKSVLVSKLANVFNTTSAWEYGREFVFEQLGGDEQAMQYSDYPQMALGHKRYVDYAMKHAHKVAFIDTDYITTQAFCIQYEGKSHPFLDSMIKEYPFDVTILLANNTKWVDDGLRSLGSLKQRQRFQALLKKLLEKHNIPYIEIESPSYLDRYNQTKEVVEAILNDEPIPLQFKQYNTDTESEGNT</sequence>
<dbReference type="PIRSF" id="PIRSF004776">
    <property type="entry name" value="NadR_NMNAT/RNK"/>
    <property type="match status" value="1"/>
</dbReference>
<keyword evidence="1" id="KW-0547">Nucleotide-binding</keyword>
<dbReference type="InterPro" id="IPR014729">
    <property type="entry name" value="Rossmann-like_a/b/a_fold"/>
</dbReference>
<feature type="binding site" evidence="1">
    <location>
        <begin position="72"/>
        <end position="75"/>
    </location>
    <ligand>
        <name>NAD(+)</name>
        <dbReference type="ChEBI" id="CHEBI:57540"/>
        <label>1</label>
    </ligand>
</feature>
<feature type="binding site" evidence="1">
    <location>
        <begin position="297"/>
        <end position="300"/>
    </location>
    <ligand>
        <name>NAD(+)</name>
        <dbReference type="ChEBI" id="CHEBI:57540"/>
        <label>2</label>
    </ligand>
</feature>
<dbReference type="AlphaFoldDB" id="A0A2U8FIX8"/>
<dbReference type="InterPro" id="IPR006417">
    <property type="entry name" value="NadR_NMN_Atrans"/>
</dbReference>
<dbReference type="GO" id="GO:0050262">
    <property type="term" value="F:ribosylnicotinamide kinase activity"/>
    <property type="evidence" value="ECO:0007669"/>
    <property type="project" value="InterPro"/>
</dbReference>
<feature type="binding site" evidence="1">
    <location>
        <position position="79"/>
    </location>
    <ligand>
        <name>NAD(+)</name>
        <dbReference type="ChEBI" id="CHEBI:57540"/>
        <label>1</label>
    </ligand>
</feature>
<dbReference type="EMBL" id="CP029206">
    <property type="protein sequence ID" value="AWI50915.1"/>
    <property type="molecule type" value="Genomic_DNA"/>
</dbReference>
<dbReference type="InterPro" id="IPR027417">
    <property type="entry name" value="P-loop_NTPase"/>
</dbReference>
<dbReference type="PROSITE" id="PS50943">
    <property type="entry name" value="HTH_CROC1"/>
    <property type="match status" value="1"/>
</dbReference>
<dbReference type="NCBIfam" id="TIGR01526">
    <property type="entry name" value="nadR_NMN_Atrans"/>
    <property type="match status" value="1"/>
</dbReference>
<protein>
    <submittedName>
        <fullName evidence="3">Multifunctional transcriptional regulator/nicotinamide-nucleotide adenylyltransferase/ribosylnicotinamide kinase NadR</fullName>
        <ecNumber evidence="3">2.7.7.1</ecNumber>
    </submittedName>
</protein>
<dbReference type="Gene3D" id="1.10.260.40">
    <property type="entry name" value="lambda repressor-like DNA-binding domains"/>
    <property type="match status" value="1"/>
</dbReference>
<dbReference type="Pfam" id="PF01467">
    <property type="entry name" value="CTP_transf_like"/>
    <property type="match status" value="1"/>
</dbReference>
<dbReference type="SUPFAM" id="SSF47413">
    <property type="entry name" value="lambda repressor-like DNA-binding domains"/>
    <property type="match status" value="1"/>
</dbReference>
<keyword evidence="4" id="KW-1185">Reference proteome</keyword>
<reference evidence="4" key="1">
    <citation type="submission" date="2018-05" db="EMBL/GenBank/DDBJ databases">
        <title>Complete genome sequence of Actinobacillus porcitonsillarum reference strain 9953L55 (CCUG 46996).</title>
        <authorList>
            <person name="Dona V."/>
            <person name="Perreten V."/>
        </authorList>
    </citation>
    <scope>NUCLEOTIDE SEQUENCE [LARGE SCALE GENOMIC DNA]</scope>
    <source>
        <strain evidence="4">9953L55</strain>
    </source>
</reference>
<dbReference type="Gene3D" id="3.40.50.620">
    <property type="entry name" value="HUPs"/>
    <property type="match status" value="1"/>
</dbReference>
<keyword evidence="3" id="KW-0808">Transferase</keyword>
<dbReference type="KEGG" id="apor:DDU33_05210"/>
<dbReference type="SMART" id="SM00530">
    <property type="entry name" value="HTH_XRE"/>
    <property type="match status" value="1"/>
</dbReference>
<dbReference type="GO" id="GO:0009435">
    <property type="term" value="P:NAD+ biosynthetic process"/>
    <property type="evidence" value="ECO:0007669"/>
    <property type="project" value="InterPro"/>
</dbReference>
<dbReference type="InterPro" id="IPR004821">
    <property type="entry name" value="Cyt_trans-like"/>
</dbReference>
<evidence type="ECO:0000313" key="4">
    <source>
        <dbReference type="Proteomes" id="UP000244920"/>
    </source>
</evidence>
<dbReference type="PANTHER" id="PTHR37512">
    <property type="entry name" value="TRIFUNCTIONAL NAD BIOSYNTHESIS/REGULATOR PROTEIN NADR"/>
    <property type="match status" value="1"/>
</dbReference>
<dbReference type="InterPro" id="IPR010982">
    <property type="entry name" value="Lambda_DNA-bd_dom_sf"/>
</dbReference>
<gene>
    <name evidence="3" type="ORF">DDU33_05210</name>
</gene>
<feature type="binding site" evidence="1">
    <location>
        <begin position="207"/>
        <end position="209"/>
    </location>
    <ligand>
        <name>NAD(+)</name>
        <dbReference type="ChEBI" id="CHEBI:57540"/>
        <label>1</label>
    </ligand>
</feature>
<keyword evidence="3" id="KW-0418">Kinase</keyword>
<feature type="binding site" evidence="1">
    <location>
        <begin position="262"/>
        <end position="264"/>
    </location>
    <ligand>
        <name>NAD(+)</name>
        <dbReference type="ChEBI" id="CHEBI:57540"/>
        <label>2</label>
    </ligand>
</feature>
<organism evidence="3 4">
    <name type="scientific">Actinobacillus porcitonsillarum</name>
    <dbReference type="NCBI Taxonomy" id="189834"/>
    <lineage>
        <taxon>Bacteria</taxon>
        <taxon>Pseudomonadati</taxon>
        <taxon>Pseudomonadota</taxon>
        <taxon>Gammaproteobacteria</taxon>
        <taxon>Pasteurellales</taxon>
        <taxon>Pasteurellaceae</taxon>
        <taxon>Actinobacillus</taxon>
    </lineage>
</organism>
<evidence type="ECO:0000259" key="2">
    <source>
        <dbReference type="PROSITE" id="PS50943"/>
    </source>
</evidence>
<dbReference type="SUPFAM" id="SSF52540">
    <property type="entry name" value="P-loop containing nucleoside triphosphate hydrolases"/>
    <property type="match status" value="1"/>
</dbReference>
<dbReference type="InterPro" id="IPR052735">
    <property type="entry name" value="NAD_biosynth-regulator"/>
</dbReference>
<dbReference type="GO" id="GO:0000309">
    <property type="term" value="F:nicotinamide-nucleotide adenylyltransferase activity"/>
    <property type="evidence" value="ECO:0007669"/>
    <property type="project" value="UniProtKB-EC"/>
</dbReference>
<proteinExistence type="predicted"/>
<dbReference type="NCBIfam" id="NF005988">
    <property type="entry name" value="PRK08099.1"/>
    <property type="match status" value="1"/>
</dbReference>
<dbReference type="GO" id="GO:0000166">
    <property type="term" value="F:nucleotide binding"/>
    <property type="evidence" value="ECO:0007669"/>
    <property type="project" value="UniProtKB-KW"/>
</dbReference>
<dbReference type="Gene3D" id="3.40.50.300">
    <property type="entry name" value="P-loop containing nucleotide triphosphate hydrolases"/>
    <property type="match status" value="1"/>
</dbReference>
<dbReference type="InterPro" id="IPR001387">
    <property type="entry name" value="Cro/C1-type_HTH"/>
</dbReference>
<dbReference type="EC" id="2.7.7.1" evidence="3"/>
<accession>A0A2U8FIX8</accession>
<evidence type="ECO:0000256" key="1">
    <source>
        <dbReference type="PIRSR" id="PIRSR004776-1"/>
    </source>
</evidence>
<dbReference type="RefSeq" id="WP_108923544.1">
    <property type="nucleotide sequence ID" value="NZ_CP029206.1"/>
</dbReference>
<evidence type="ECO:0000313" key="3">
    <source>
        <dbReference type="EMBL" id="AWI50915.1"/>
    </source>
</evidence>
<dbReference type="Proteomes" id="UP000244920">
    <property type="component" value="Chromosome"/>
</dbReference>
<dbReference type="GO" id="GO:0003677">
    <property type="term" value="F:DNA binding"/>
    <property type="evidence" value="ECO:0007669"/>
    <property type="project" value="InterPro"/>
</dbReference>
<dbReference type="Pfam" id="PF13521">
    <property type="entry name" value="AAA_28"/>
    <property type="match status" value="1"/>
</dbReference>
<keyword evidence="3" id="KW-0548">Nucleotidyltransferase</keyword>
<dbReference type="InterPro" id="IPR038727">
    <property type="entry name" value="NadR/Ttd14_AAA_dom"/>
</dbReference>
<feature type="domain" description="HTH cro/C1-type" evidence="2">
    <location>
        <begin position="10"/>
        <end position="64"/>
    </location>
</feature>